<dbReference type="InterPro" id="IPR011948">
    <property type="entry name" value="Dullard_phosphatase"/>
</dbReference>
<organism evidence="2 3">
    <name type="scientific">Anaeramoeba flamelloides</name>
    <dbReference type="NCBI Taxonomy" id="1746091"/>
    <lineage>
        <taxon>Eukaryota</taxon>
        <taxon>Metamonada</taxon>
        <taxon>Anaeramoebidae</taxon>
        <taxon>Anaeramoeba</taxon>
    </lineage>
</organism>
<dbReference type="PROSITE" id="PS50969">
    <property type="entry name" value="FCP1"/>
    <property type="match status" value="1"/>
</dbReference>
<gene>
    <name evidence="2" type="ORF">M0812_15947</name>
</gene>
<evidence type="ECO:0000313" key="2">
    <source>
        <dbReference type="EMBL" id="KAJ3439907.1"/>
    </source>
</evidence>
<comment type="caution">
    <text evidence="2">The sequence shown here is derived from an EMBL/GenBank/DDBJ whole genome shotgun (WGS) entry which is preliminary data.</text>
</comment>
<reference evidence="2" key="1">
    <citation type="submission" date="2022-08" db="EMBL/GenBank/DDBJ databases">
        <title>Novel sulphate-reducing endosymbionts in the free-living metamonad Anaeramoeba.</title>
        <authorList>
            <person name="Jerlstrom-Hultqvist J."/>
            <person name="Cepicka I."/>
            <person name="Gallot-Lavallee L."/>
            <person name="Salas-Leiva D."/>
            <person name="Curtis B.A."/>
            <person name="Zahonova K."/>
            <person name="Pipaliya S."/>
            <person name="Dacks J."/>
            <person name="Roger A.J."/>
        </authorList>
    </citation>
    <scope>NUCLEOTIDE SEQUENCE</scope>
    <source>
        <strain evidence="2">Busselton2</strain>
    </source>
</reference>
<dbReference type="AlphaFoldDB" id="A0AAV7ZHN5"/>
<proteinExistence type="predicted"/>
<dbReference type="InterPro" id="IPR050365">
    <property type="entry name" value="TIM50"/>
</dbReference>
<sequence length="411" mass="48497">MTLFKKRKFEHDLELFGMNEIQKNHQIKLRRTQNCLHPKQIFQSTSHILKTENKNQKSNFPNEISNQYSTQKEGKIKNRNTGYCHQNSEKICKTQEDQNKKTNHNPKKILPKKERQKDQLNKLISKNPFFITDQKTTIESLDFFEFTQSNEPFPIIETINKTGRQTLNSIETITQTETKTEENIPWFIILDEDENDSFKPPKLLPFSNLDKQDKFTLCLDLDQTLVSSSFDENDNYDFAVEFNNGGVKNKVFVTKRPYLHDFLEKCSQMFEVVVFTASVKFYADSILDQLDPEKKLISYRLFRDSCSNFKDGYLKDLSILGRDIEKIIIVDDTPFSYSRNRMNAIPAKPFFVNKTSRNKSNPFGILNDWKKDRELLRILKILKIVNKEKCLFQTLDKIKKNQFGRKQFNMN</sequence>
<dbReference type="InterPro" id="IPR036412">
    <property type="entry name" value="HAD-like_sf"/>
</dbReference>
<dbReference type="NCBIfam" id="TIGR02251">
    <property type="entry name" value="HIF-SF_euk"/>
    <property type="match status" value="1"/>
</dbReference>
<protein>
    <submittedName>
        <fullName evidence="2">Nuclear lim interactor-interacting factor-related</fullName>
    </submittedName>
</protein>
<dbReference type="PANTHER" id="PTHR12210">
    <property type="entry name" value="DULLARD PROTEIN PHOSPHATASE"/>
    <property type="match status" value="1"/>
</dbReference>
<dbReference type="CDD" id="cd07521">
    <property type="entry name" value="HAD_FCP1-like"/>
    <property type="match status" value="1"/>
</dbReference>
<dbReference type="Gene3D" id="3.40.50.1000">
    <property type="entry name" value="HAD superfamily/HAD-like"/>
    <property type="match status" value="1"/>
</dbReference>
<evidence type="ECO:0000313" key="3">
    <source>
        <dbReference type="Proteomes" id="UP001146793"/>
    </source>
</evidence>
<name>A0AAV7ZHN5_9EUKA</name>
<evidence type="ECO:0000259" key="1">
    <source>
        <dbReference type="PROSITE" id="PS50969"/>
    </source>
</evidence>
<dbReference type="InterPro" id="IPR004274">
    <property type="entry name" value="FCP1_dom"/>
</dbReference>
<dbReference type="GO" id="GO:0016791">
    <property type="term" value="F:phosphatase activity"/>
    <property type="evidence" value="ECO:0007669"/>
    <property type="project" value="InterPro"/>
</dbReference>
<dbReference type="Pfam" id="PF03031">
    <property type="entry name" value="NIF"/>
    <property type="match status" value="1"/>
</dbReference>
<dbReference type="InterPro" id="IPR023214">
    <property type="entry name" value="HAD_sf"/>
</dbReference>
<accession>A0AAV7ZHN5</accession>
<dbReference type="EMBL" id="JANTQA010000032">
    <property type="protein sequence ID" value="KAJ3439907.1"/>
    <property type="molecule type" value="Genomic_DNA"/>
</dbReference>
<dbReference type="SUPFAM" id="SSF56784">
    <property type="entry name" value="HAD-like"/>
    <property type="match status" value="1"/>
</dbReference>
<dbReference type="Proteomes" id="UP001146793">
    <property type="component" value="Unassembled WGS sequence"/>
</dbReference>
<dbReference type="FunFam" id="3.40.50.1000:FF:000093">
    <property type="entry name" value="NLI interacting factor-like phosphatase family protein"/>
    <property type="match status" value="1"/>
</dbReference>
<dbReference type="SMART" id="SM00577">
    <property type="entry name" value="CPDc"/>
    <property type="match status" value="1"/>
</dbReference>
<feature type="domain" description="FCP1 homology" evidence="1">
    <location>
        <begin position="210"/>
        <end position="382"/>
    </location>
</feature>